<dbReference type="EMBL" id="CP115450">
    <property type="protein sequence ID" value="WBP87029.1"/>
    <property type="molecule type" value="Genomic_DNA"/>
</dbReference>
<organism evidence="1 2">
    <name type="scientific">Kitasatospora cathayae</name>
    <dbReference type="NCBI Taxonomy" id="3004092"/>
    <lineage>
        <taxon>Bacteria</taxon>
        <taxon>Bacillati</taxon>
        <taxon>Actinomycetota</taxon>
        <taxon>Actinomycetes</taxon>
        <taxon>Kitasatosporales</taxon>
        <taxon>Streptomycetaceae</taxon>
        <taxon>Kitasatospora</taxon>
    </lineage>
</organism>
<proteinExistence type="predicted"/>
<accession>A0ABY7Q354</accession>
<reference evidence="2" key="1">
    <citation type="submission" date="2022-12" db="EMBL/GenBank/DDBJ databases">
        <authorList>
            <person name="Mo P."/>
        </authorList>
    </citation>
    <scope>NUCLEOTIDE SEQUENCE [LARGE SCALE GENOMIC DNA]</scope>
    <source>
        <strain evidence="2">HUAS 3-15</strain>
    </source>
</reference>
<sequence length="270" mass="29891">MSDPIVVPQSAAWYVRVGLATALEYTEKFIADTEDLLAKEDAPGAIRQSLEGMLRHKHQLLGEMRDEYATLPDEIRPHDILLRVETPEGLTSKRVTGLADWFHAVEDGATLCETADKPNPVHYSHSWVTCPTCIRALAERVRDETPAEARQAETYAVEWSRGELEYIAEKLATARSKMDDSTLSATTRRKYRKQAAALDAMLTERRADAEREKTEALPEGYTAARLRPDDIAHAFKDGDSACGEWEVVPGFLIGADSVECDGCLAALSAL</sequence>
<dbReference type="RefSeq" id="WP_270144114.1">
    <property type="nucleotide sequence ID" value="NZ_CP115450.1"/>
</dbReference>
<evidence type="ECO:0000313" key="1">
    <source>
        <dbReference type="EMBL" id="WBP87029.1"/>
    </source>
</evidence>
<dbReference type="Proteomes" id="UP001212821">
    <property type="component" value="Chromosome"/>
</dbReference>
<protein>
    <submittedName>
        <fullName evidence="1">Uncharacterized protein</fullName>
    </submittedName>
</protein>
<gene>
    <name evidence="1" type="ORF">O1G21_15045</name>
</gene>
<keyword evidence="2" id="KW-1185">Reference proteome</keyword>
<name>A0ABY7Q354_9ACTN</name>
<evidence type="ECO:0000313" key="2">
    <source>
        <dbReference type="Proteomes" id="UP001212821"/>
    </source>
</evidence>